<dbReference type="EMBL" id="BAABEY010000026">
    <property type="protein sequence ID" value="GAA4442396.1"/>
    <property type="molecule type" value="Genomic_DNA"/>
</dbReference>
<dbReference type="InterPro" id="IPR036388">
    <property type="entry name" value="WH-like_DNA-bd_sf"/>
</dbReference>
<dbReference type="SMART" id="SM00421">
    <property type="entry name" value="HTH_LUXR"/>
    <property type="match status" value="1"/>
</dbReference>
<evidence type="ECO:0000313" key="6">
    <source>
        <dbReference type="Proteomes" id="UP001501508"/>
    </source>
</evidence>
<keyword evidence="2" id="KW-0175">Coiled coil</keyword>
<dbReference type="InterPro" id="IPR015943">
    <property type="entry name" value="WD40/YVTN_repeat-like_dom_sf"/>
</dbReference>
<dbReference type="Gene3D" id="1.10.10.10">
    <property type="entry name" value="Winged helix-like DNA-binding domain superfamily/Winged helix DNA-binding domain"/>
    <property type="match status" value="1"/>
</dbReference>
<dbReference type="InterPro" id="IPR011123">
    <property type="entry name" value="Y_Y_Y"/>
</dbReference>
<dbReference type="Pfam" id="PF00196">
    <property type="entry name" value="GerE"/>
    <property type="match status" value="1"/>
</dbReference>
<dbReference type="InterPro" id="IPR013783">
    <property type="entry name" value="Ig-like_fold"/>
</dbReference>
<organism evidence="5 6">
    <name type="scientific">Ravibacter arvi</name>
    <dbReference type="NCBI Taxonomy" id="2051041"/>
    <lineage>
        <taxon>Bacteria</taxon>
        <taxon>Pseudomonadati</taxon>
        <taxon>Bacteroidota</taxon>
        <taxon>Cytophagia</taxon>
        <taxon>Cytophagales</taxon>
        <taxon>Spirosomataceae</taxon>
        <taxon>Ravibacter</taxon>
    </lineage>
</organism>
<keyword evidence="6" id="KW-1185">Reference proteome</keyword>
<dbReference type="SUPFAM" id="SSF46894">
    <property type="entry name" value="C-terminal effector domain of the bipartite response regulators"/>
    <property type="match status" value="1"/>
</dbReference>
<evidence type="ECO:0000256" key="2">
    <source>
        <dbReference type="SAM" id="Coils"/>
    </source>
</evidence>
<evidence type="ECO:0000313" key="5">
    <source>
        <dbReference type="EMBL" id="GAA4442396.1"/>
    </source>
</evidence>
<evidence type="ECO:0000259" key="4">
    <source>
        <dbReference type="SMART" id="SM00421"/>
    </source>
</evidence>
<comment type="caution">
    <text evidence="5">The sequence shown here is derived from an EMBL/GenBank/DDBJ whole genome shotgun (WGS) entry which is preliminary data.</text>
</comment>
<dbReference type="Proteomes" id="UP001501508">
    <property type="component" value="Unassembled WGS sequence"/>
</dbReference>
<sequence length="963" mass="109141">MLLGAALWITTPANAGNPVSQPLIYTKADFHGGSHTWDIKQDSRGVMYFANSSGLLTFNGNFWRSYSLPNGTLLRSIHIDANDRVYAGGQGEVGYFEPDSSGVLRFTSLKGKIPRRYAHFADVWNIAGKGESVFFRTERYIFQLTDQAIEVHLPANGWQFLGEAGGRVFAQDKSNGLLEFLAGRWQPVTNSQMLLGSYIVSDLVPLKNRGLLVTTLDNQYFPIRDRTMQPPAQKHREPLYTPSFSKLNDSLIVAATSTRGCVILDKQLHIIQQIASGDGLQGNNASSVFVDRNADIWVGIDNGICFISYNSPVKYLRPNKVNDVEGFSSLVFNNSLYISTSNGLYMAPVTAQASGLLNIAEDFTLVKNSDNGEARKIEEINQQLMLAHNNGIYQVKGREAVPVSLGTGTWTLLPTTSGFLAPSILAGTYNGLELLRYSGGSFRSEGKMSGLPDSYRFLQRDNQQNIWASHPYRGIYRMTLAADNKSYSSRLYTSKDGLPADINNYVFRIRNRIVFATVRGIYEFNPGQDRFSRSAYFDRLFGQAEIRYMAEDPEGNIWFTNRDKIGVVDFSKPGDGRDFSITYFPELTDTFLRGLENIYPYNRRNVFIGSERGVIHLDYARYIRKPVDLAVLLTEVRAISRQDTVLFGGHLLKNAGNGSHEATVVSSGYKAFHFEFSAPVYGMQGNLEYSYQLVGYDPGWSSWSARPEKDYTNLSDGDYVFKVKARDNLGNESPAVTYEIRILPPWYKTIWAMAVYVLFALAVGYLFVRWQQYKDRRRQLRFDEEQKRMQYIYELELEKSEKEIIKLQNEKLENEVLLKKKELANTSLHLAGNVSTLEKIKYELNKFTTDADHQENLRRITALLRSAEKNNEGWEQFEAHFDELNNGFLNYLREVCPALSRAELRICAYLRLNLSSKEIAQQLNITVRGVEIHRYRIRKKLGLDTSVSLAEYLVTLKPGVSGE</sequence>
<feature type="transmembrane region" description="Helical" evidence="3">
    <location>
        <begin position="750"/>
        <end position="768"/>
    </location>
</feature>
<dbReference type="Gene3D" id="2.60.40.10">
    <property type="entry name" value="Immunoglobulins"/>
    <property type="match status" value="1"/>
</dbReference>
<dbReference type="InterPro" id="IPR016032">
    <property type="entry name" value="Sig_transdc_resp-reg_C-effctor"/>
</dbReference>
<keyword evidence="1" id="KW-0597">Phosphoprotein</keyword>
<keyword evidence="3" id="KW-1133">Transmembrane helix</keyword>
<evidence type="ECO:0000256" key="1">
    <source>
        <dbReference type="ARBA" id="ARBA00022553"/>
    </source>
</evidence>
<name>A0ABP8M4Y5_9BACT</name>
<dbReference type="PANTHER" id="PTHR43547">
    <property type="entry name" value="TWO-COMPONENT HISTIDINE KINASE"/>
    <property type="match status" value="1"/>
</dbReference>
<feature type="coiled-coil region" evidence="2">
    <location>
        <begin position="795"/>
        <end position="822"/>
    </location>
</feature>
<proteinExistence type="predicted"/>
<gene>
    <name evidence="5" type="ORF">GCM10023091_29160</name>
</gene>
<accession>A0ABP8M4Y5</accession>
<dbReference type="InterPro" id="IPR000792">
    <property type="entry name" value="Tscrpt_reg_LuxR_C"/>
</dbReference>
<protein>
    <submittedName>
        <fullName evidence="5">Triple tyrosine motif-containing protein</fullName>
    </submittedName>
</protein>
<dbReference type="PANTHER" id="PTHR43547:SF2">
    <property type="entry name" value="HYBRID SIGNAL TRANSDUCTION HISTIDINE KINASE C"/>
    <property type="match status" value="1"/>
</dbReference>
<feature type="domain" description="HTH luxR-type" evidence="4">
    <location>
        <begin position="896"/>
        <end position="953"/>
    </location>
</feature>
<evidence type="ECO:0000256" key="3">
    <source>
        <dbReference type="SAM" id="Phobius"/>
    </source>
</evidence>
<dbReference type="Gene3D" id="2.130.10.10">
    <property type="entry name" value="YVTN repeat-like/Quinoprotein amine dehydrogenase"/>
    <property type="match status" value="3"/>
</dbReference>
<dbReference type="Pfam" id="PF07495">
    <property type="entry name" value="Y_Y_Y"/>
    <property type="match status" value="1"/>
</dbReference>
<reference evidence="6" key="1">
    <citation type="journal article" date="2019" name="Int. J. Syst. Evol. Microbiol.">
        <title>The Global Catalogue of Microorganisms (GCM) 10K type strain sequencing project: providing services to taxonomists for standard genome sequencing and annotation.</title>
        <authorList>
            <consortium name="The Broad Institute Genomics Platform"/>
            <consortium name="The Broad Institute Genome Sequencing Center for Infectious Disease"/>
            <person name="Wu L."/>
            <person name="Ma J."/>
        </authorList>
    </citation>
    <scope>NUCLEOTIDE SEQUENCE [LARGE SCALE GENOMIC DNA]</scope>
    <source>
        <strain evidence="6">JCM 31920</strain>
    </source>
</reference>
<keyword evidence="3" id="KW-0812">Transmembrane</keyword>
<keyword evidence="3" id="KW-0472">Membrane</keyword>